<keyword evidence="5" id="KW-0547">Nucleotide-binding</keyword>
<keyword evidence="10" id="KW-0675">Receptor</keyword>
<dbReference type="Pfam" id="PF09439">
    <property type="entry name" value="SRPRB"/>
    <property type="match status" value="1"/>
</dbReference>
<evidence type="ECO:0000256" key="4">
    <source>
        <dbReference type="ARBA" id="ARBA00022692"/>
    </source>
</evidence>
<comment type="subcellular location">
    <subcellularLocation>
        <location evidence="1">Endoplasmic reticulum membrane</location>
        <topology evidence="1">Single-pass membrane protein</topology>
    </subcellularLocation>
</comment>
<comment type="caution">
    <text evidence="13">The sequence shown here is derived from an EMBL/GenBank/DDBJ whole genome shotgun (WGS) entry which is preliminary data.</text>
</comment>
<protein>
    <recommendedName>
        <fullName evidence="3">Signal recognition particle receptor subunit beta</fullName>
    </recommendedName>
</protein>
<evidence type="ECO:0000256" key="1">
    <source>
        <dbReference type="ARBA" id="ARBA00004389"/>
    </source>
</evidence>
<dbReference type="Proteomes" id="UP000323011">
    <property type="component" value="Unassembled WGS sequence"/>
</dbReference>
<feature type="region of interest" description="Disordered" evidence="11">
    <location>
        <begin position="240"/>
        <end position="263"/>
    </location>
</feature>
<dbReference type="InterPro" id="IPR019009">
    <property type="entry name" value="SRP_receptor_beta_su"/>
</dbReference>
<evidence type="ECO:0000256" key="7">
    <source>
        <dbReference type="ARBA" id="ARBA00022989"/>
    </source>
</evidence>
<keyword evidence="8" id="KW-0342">GTP-binding</keyword>
<comment type="similarity">
    <text evidence="2">Belongs to the SRP receptor beta subunit family.</text>
</comment>
<evidence type="ECO:0000256" key="11">
    <source>
        <dbReference type="SAM" id="MobiDB-lite"/>
    </source>
</evidence>
<feature type="transmembrane region" description="Helical" evidence="12">
    <location>
        <begin position="28"/>
        <end position="50"/>
    </location>
</feature>
<keyword evidence="4 12" id="KW-0812">Transmembrane</keyword>
<name>A0A5A8C998_CAFRO</name>
<evidence type="ECO:0000313" key="14">
    <source>
        <dbReference type="Proteomes" id="UP000323011"/>
    </source>
</evidence>
<evidence type="ECO:0000256" key="6">
    <source>
        <dbReference type="ARBA" id="ARBA00022824"/>
    </source>
</evidence>
<dbReference type="InterPro" id="IPR027417">
    <property type="entry name" value="P-loop_NTPase"/>
</dbReference>
<sequence length="315" mass="31294">MLDTIPGVPLVASLVDDVLGTGDALSRVIALMLILLATLALAAVVAVTVLDDGASSKSGTGAGPGKSSGLSSADAAADAASASTEPTVVLIGPSGAGKTALLHRLCTGNLPRTVSSLQVSRASASIAALGSDGEETGSADLRVVDVPGHPRAAGRDAVPALLRSPAVRAVLVLVDATSKPSVREGAAALAELLTSSSFVETAKPVMVVGTRAEVRGSMGPAELRRAVEAELDNLRRSQSALGAASAEEEAAATEAGGGAAGSDRLALGRLTGEAFSLDRDAPVDVQFDVVSCSDEVGPRAGQHSLRRWLVGAAAA</sequence>
<keyword evidence="6" id="KW-0256">Endoplasmic reticulum</keyword>
<dbReference type="SUPFAM" id="SSF52540">
    <property type="entry name" value="P-loop containing nucleoside triphosphate hydrolases"/>
    <property type="match status" value="1"/>
</dbReference>
<keyword evidence="9 12" id="KW-0472">Membrane</keyword>
<dbReference type="AlphaFoldDB" id="A0A5A8C998"/>
<evidence type="ECO:0000256" key="10">
    <source>
        <dbReference type="ARBA" id="ARBA00023170"/>
    </source>
</evidence>
<dbReference type="GO" id="GO:0005525">
    <property type="term" value="F:GTP binding"/>
    <property type="evidence" value="ECO:0007669"/>
    <property type="project" value="UniProtKB-KW"/>
</dbReference>
<reference evidence="13 14" key="1">
    <citation type="submission" date="2019-07" db="EMBL/GenBank/DDBJ databases">
        <title>Genomes of Cafeteria roenbergensis.</title>
        <authorList>
            <person name="Fischer M.G."/>
            <person name="Hackl T."/>
            <person name="Roman M."/>
        </authorList>
    </citation>
    <scope>NUCLEOTIDE SEQUENCE [LARGE SCALE GENOMIC DNA]</scope>
    <source>
        <strain evidence="13 14">BVI</strain>
    </source>
</reference>
<accession>A0A5A8C998</accession>
<dbReference type="EMBL" id="VLTN01000051">
    <property type="protein sequence ID" value="KAA0148620.1"/>
    <property type="molecule type" value="Genomic_DNA"/>
</dbReference>
<dbReference type="Gene3D" id="3.40.50.300">
    <property type="entry name" value="P-loop containing nucleotide triphosphate hydrolases"/>
    <property type="match status" value="1"/>
</dbReference>
<evidence type="ECO:0000256" key="5">
    <source>
        <dbReference type="ARBA" id="ARBA00022741"/>
    </source>
</evidence>
<evidence type="ECO:0000256" key="3">
    <source>
        <dbReference type="ARBA" id="ARBA00020256"/>
    </source>
</evidence>
<evidence type="ECO:0000313" key="13">
    <source>
        <dbReference type="EMBL" id="KAA0148620.1"/>
    </source>
</evidence>
<dbReference type="GO" id="GO:0005789">
    <property type="term" value="C:endoplasmic reticulum membrane"/>
    <property type="evidence" value="ECO:0007669"/>
    <property type="project" value="UniProtKB-SubCell"/>
</dbReference>
<keyword evidence="7 12" id="KW-1133">Transmembrane helix</keyword>
<proteinExistence type="inferred from homology"/>
<evidence type="ECO:0000256" key="9">
    <source>
        <dbReference type="ARBA" id="ARBA00023136"/>
    </source>
</evidence>
<keyword evidence="14" id="KW-1185">Reference proteome</keyword>
<organism evidence="13 14">
    <name type="scientific">Cafeteria roenbergensis</name>
    <name type="common">Marine flagellate</name>
    <dbReference type="NCBI Taxonomy" id="33653"/>
    <lineage>
        <taxon>Eukaryota</taxon>
        <taxon>Sar</taxon>
        <taxon>Stramenopiles</taxon>
        <taxon>Bigyra</taxon>
        <taxon>Opalozoa</taxon>
        <taxon>Bicosoecida</taxon>
        <taxon>Cafeteriaceae</taxon>
        <taxon>Cafeteria</taxon>
    </lineage>
</organism>
<gene>
    <name evidence="13" type="ORF">FNF29_06557</name>
</gene>
<evidence type="ECO:0000256" key="2">
    <source>
        <dbReference type="ARBA" id="ARBA00005619"/>
    </source>
</evidence>
<evidence type="ECO:0000256" key="12">
    <source>
        <dbReference type="SAM" id="Phobius"/>
    </source>
</evidence>
<evidence type="ECO:0000256" key="8">
    <source>
        <dbReference type="ARBA" id="ARBA00023134"/>
    </source>
</evidence>